<dbReference type="Gene3D" id="1.20.58.1070">
    <property type="match status" value="1"/>
</dbReference>
<dbReference type="PANTHER" id="PTHR12794">
    <property type="entry name" value="GEMIN2"/>
    <property type="match status" value="1"/>
</dbReference>
<evidence type="ECO:0000256" key="2">
    <source>
        <dbReference type="SAM" id="MobiDB-lite"/>
    </source>
</evidence>
<dbReference type="eggNOG" id="ENOG502SCAA">
    <property type="taxonomic scope" value="Eukaryota"/>
</dbReference>
<dbReference type="EMBL" id="KE145360">
    <property type="protein sequence ID" value="EPE32104.1"/>
    <property type="molecule type" value="Genomic_DNA"/>
</dbReference>
<evidence type="ECO:0000313" key="3">
    <source>
        <dbReference type="EMBL" id="EPE32104.1"/>
    </source>
</evidence>
<evidence type="ECO:0000313" key="4">
    <source>
        <dbReference type="Proteomes" id="UP000016922"/>
    </source>
</evidence>
<feature type="compositionally biased region" description="Low complexity" evidence="2">
    <location>
        <begin position="343"/>
        <end position="356"/>
    </location>
</feature>
<dbReference type="OMA" id="HQNSGID"/>
<comment type="similarity">
    <text evidence="1">Belongs to the gemin-2 family.</text>
</comment>
<dbReference type="Proteomes" id="UP000016922">
    <property type="component" value="Unassembled WGS sequence"/>
</dbReference>
<proteinExistence type="inferred from homology"/>
<protein>
    <submittedName>
        <fullName evidence="3">Uncharacterized protein</fullName>
    </submittedName>
</protein>
<organism evidence="3 4">
    <name type="scientific">Glarea lozoyensis (strain ATCC 20868 / MF5171)</name>
    <dbReference type="NCBI Taxonomy" id="1116229"/>
    <lineage>
        <taxon>Eukaryota</taxon>
        <taxon>Fungi</taxon>
        <taxon>Dikarya</taxon>
        <taxon>Ascomycota</taxon>
        <taxon>Pezizomycotina</taxon>
        <taxon>Leotiomycetes</taxon>
        <taxon>Helotiales</taxon>
        <taxon>Helotiaceae</taxon>
        <taxon>Glarea</taxon>
    </lineage>
</organism>
<dbReference type="KEGG" id="glz:GLAREA_12186"/>
<name>S3D4R8_GLAL2</name>
<evidence type="ECO:0000256" key="1">
    <source>
        <dbReference type="ARBA" id="ARBA00025758"/>
    </source>
</evidence>
<dbReference type="AlphaFoldDB" id="S3D4R8"/>
<dbReference type="InterPro" id="IPR035426">
    <property type="entry name" value="Gemin2/Brr1"/>
</dbReference>
<feature type="compositionally biased region" description="Polar residues" evidence="2">
    <location>
        <begin position="357"/>
        <end position="366"/>
    </location>
</feature>
<dbReference type="Pfam" id="PF04938">
    <property type="entry name" value="SIP1"/>
    <property type="match status" value="1"/>
</dbReference>
<gene>
    <name evidence="3" type="ORF">GLAREA_12186</name>
</gene>
<reference evidence="3 4" key="1">
    <citation type="journal article" date="2013" name="BMC Genomics">
        <title>Genomics-driven discovery of the pneumocandin biosynthetic gene cluster in the fungus Glarea lozoyensis.</title>
        <authorList>
            <person name="Chen L."/>
            <person name="Yue Q."/>
            <person name="Zhang X."/>
            <person name="Xiang M."/>
            <person name="Wang C."/>
            <person name="Li S."/>
            <person name="Che Y."/>
            <person name="Ortiz-Lopez F.J."/>
            <person name="Bills G.F."/>
            <person name="Liu X."/>
            <person name="An Z."/>
        </authorList>
    </citation>
    <scope>NUCLEOTIDE SEQUENCE [LARGE SCALE GENOMIC DNA]</scope>
    <source>
        <strain evidence="4">ATCC 20868 / MF5171</strain>
    </source>
</reference>
<sequence length="442" mass="48480">MAASKRKHHEDGPSQSNKSRARAPGEAYARVDPTYGQRSAIPGLDDETNGDDEGTLNYDEDMDAIAYLRSVREEASGIPNLLVAPKEDKDDGDYESHYNRGDHGAFYGDGAYYATDEHPAQTYEDAETSHDENLIYFDSILTRFEELQAQLLQTPPDDVINALDDDHPTEVGPLNTSLVRWWRWKMKTIEPMPAQVACMNKSTVLRLLGLLSGGNVLQRGKKIELGLSRWVWGLLAKLPDRGELNSEEIGVVRELGKKAVLVGLGLKDDASTNEGMDELNPSLEDDDEEHSPIPFVNEAETEMTDDLASDALDFLDENDEPSLAAGEQVSIGEDLLLHSMSAGAAETESSAAGSSSQQDAETSSVATEIPKVLTAEELAAAKERMMSTLSASMNDNQTAQEVVTPTEDPQWNTKATVDMILTVAGEIYGQRDLLEFRGIWDQ</sequence>
<feature type="region of interest" description="Disordered" evidence="2">
    <location>
        <begin position="343"/>
        <end position="367"/>
    </location>
</feature>
<feature type="region of interest" description="Disordered" evidence="2">
    <location>
        <begin position="1"/>
        <end position="55"/>
    </location>
</feature>
<dbReference type="GO" id="GO:0005634">
    <property type="term" value="C:nucleus"/>
    <property type="evidence" value="ECO:0007669"/>
    <property type="project" value="TreeGrafter"/>
</dbReference>
<dbReference type="GO" id="GO:0032797">
    <property type="term" value="C:SMN complex"/>
    <property type="evidence" value="ECO:0007669"/>
    <property type="project" value="TreeGrafter"/>
</dbReference>
<keyword evidence="4" id="KW-1185">Reference proteome</keyword>
<dbReference type="GO" id="GO:0000387">
    <property type="term" value="P:spliceosomal snRNP assembly"/>
    <property type="evidence" value="ECO:0007669"/>
    <property type="project" value="InterPro"/>
</dbReference>
<feature type="region of interest" description="Disordered" evidence="2">
    <location>
        <begin position="270"/>
        <end position="291"/>
    </location>
</feature>
<dbReference type="OrthoDB" id="428895at2759"/>
<dbReference type="GeneID" id="19471227"/>
<accession>S3D4R8</accession>
<dbReference type="HOGENOM" id="CLU_022029_1_0_1"/>
<dbReference type="RefSeq" id="XP_008081159.1">
    <property type="nucleotide sequence ID" value="XM_008082968.1"/>
</dbReference>
<dbReference type="PANTHER" id="PTHR12794:SF0">
    <property type="entry name" value="GEM-ASSOCIATED PROTEIN 2"/>
    <property type="match status" value="1"/>
</dbReference>
<feature type="compositionally biased region" description="Acidic residues" evidence="2">
    <location>
        <begin position="44"/>
        <end position="55"/>
    </location>
</feature>